<dbReference type="RefSeq" id="XP_002423836.1">
    <property type="nucleotide sequence ID" value="XM_002423791.1"/>
</dbReference>
<reference evidence="4" key="2">
    <citation type="submission" date="2007-04" db="EMBL/GenBank/DDBJ databases">
        <title>The genome of the human body louse.</title>
        <authorList>
            <consortium name="The Human Body Louse Genome Consortium"/>
            <person name="Kirkness E."/>
            <person name="Walenz B."/>
            <person name="Hass B."/>
            <person name="Bruggner R."/>
            <person name="Strausberg R."/>
        </authorList>
    </citation>
    <scope>NUCLEOTIDE SEQUENCE</scope>
    <source>
        <strain evidence="4">USDA</strain>
    </source>
</reference>
<dbReference type="AlphaFoldDB" id="E0VCJ2"/>
<feature type="compositionally biased region" description="Low complexity" evidence="2">
    <location>
        <begin position="606"/>
        <end position="615"/>
    </location>
</feature>
<dbReference type="OrthoDB" id="10062814at2759"/>
<evidence type="ECO:0000313" key="5">
    <source>
        <dbReference type="EnsemblMetazoa" id="PHUM087710-PA"/>
    </source>
</evidence>
<reference evidence="4" key="1">
    <citation type="submission" date="2007-04" db="EMBL/GenBank/DDBJ databases">
        <title>Annotation of Pediculus humanus corporis strain USDA.</title>
        <authorList>
            <person name="Kirkness E."/>
            <person name="Hannick L."/>
            <person name="Hass B."/>
            <person name="Bruggner R."/>
            <person name="Lawson D."/>
            <person name="Bidwell S."/>
            <person name="Joardar V."/>
            <person name="Caler E."/>
            <person name="Walenz B."/>
            <person name="Inman J."/>
            <person name="Schobel S."/>
            <person name="Galinsky K."/>
            <person name="Amedeo P."/>
            <person name="Strausberg R."/>
        </authorList>
    </citation>
    <scope>NUCLEOTIDE SEQUENCE</scope>
    <source>
        <strain evidence="4">USDA</strain>
    </source>
</reference>
<dbReference type="HOGENOM" id="CLU_399692_0_0_1"/>
<sequence>MPSASSKSEKPASTEAVDPLKQAIVIIGHKIRNLEKRKSKLDSYKESIDSLTKGQIEAVAKYDEVVHQLELSKEYVKQFKVISDENDKEKKKQAKKDAQDKYLLEISKIKQILEIQDVLQSIKTENVRQDFLEGQNGAVKLTEADFKVLDDLSTEILPKRFSDDGTRFENDQFQKAAENFITIVDGKPKKLAGSTGTKLKELIISIHTSGYFDRPADEKASAPQDLNTVKNEEEFTDTKEMISNIIVPTQTSTEGNHLSIQNSGPVQNIIPGNHIMPGAQPAMIPPNQHPILPPNVTNIVPTPVSQVESGFFNAQGFKPPTAPNAPPSNQNNRQINDVIQNVAGKFSFLQESELDIGELNSVVITGNPNLAAPQMPGTTPIPTQTFTNQNFNNQTGNAPTYPTNYPPPQPPPTYQTFVPAFPGFVPPNASTVQNSTVSHSVSNPTTIAPVSNSINQNLSNSNSTNVEKQDNEKPDWSQTESTNWADDWVETSEWNSVNQTQSEGFRDSQNNPGSGGGPNYYQNQNGYQGRNNEYSTGKGSDLRDNNSSFKERGEYNNRDRDSYGGGFKRGLSNRGPGMKPGPGDRGDKSQMQIPRNNLGGGPRISRNINNNRQPGGNRGGGPPNFPRQPPNPTAPVGPK</sequence>
<reference evidence="5" key="3">
    <citation type="submission" date="2020-05" db="UniProtKB">
        <authorList>
            <consortium name="EnsemblMetazoa"/>
        </authorList>
    </citation>
    <scope>IDENTIFICATION</scope>
    <source>
        <strain evidence="5">USDA</strain>
    </source>
</reference>
<dbReference type="InterPro" id="IPR028816">
    <property type="entry name" value="Caprin"/>
</dbReference>
<dbReference type="Pfam" id="PF18293">
    <property type="entry name" value="Caprin-1_dimer"/>
    <property type="match status" value="1"/>
</dbReference>
<dbReference type="EMBL" id="AAZO01001046">
    <property type="status" value="NOT_ANNOTATED_CDS"/>
    <property type="molecule type" value="Genomic_DNA"/>
</dbReference>
<dbReference type="InterPro" id="IPR041637">
    <property type="entry name" value="Caprin-1_dimer"/>
</dbReference>
<evidence type="ECO:0000313" key="4">
    <source>
        <dbReference type="EMBL" id="EEB11098.1"/>
    </source>
</evidence>
<feature type="region of interest" description="Disordered" evidence="2">
    <location>
        <begin position="431"/>
        <end position="482"/>
    </location>
</feature>
<feature type="compositionally biased region" description="Low complexity" evidence="2">
    <location>
        <begin position="451"/>
        <end position="465"/>
    </location>
</feature>
<dbReference type="PANTHER" id="PTHR22922">
    <property type="entry name" value="GPI-ANCHORED PROTEIN P137"/>
    <property type="match status" value="1"/>
</dbReference>
<dbReference type="FunCoup" id="E0VCJ2">
    <property type="interactions" value="872"/>
</dbReference>
<feature type="compositionally biased region" description="Basic and acidic residues" evidence="2">
    <location>
        <begin position="540"/>
        <end position="562"/>
    </location>
</feature>
<dbReference type="CTD" id="8231659"/>
<evidence type="ECO:0000256" key="1">
    <source>
        <dbReference type="ARBA" id="ARBA00007950"/>
    </source>
</evidence>
<dbReference type="OMA" id="WVETSEW"/>
<proteinExistence type="inferred from homology"/>
<dbReference type="InParanoid" id="E0VCJ2"/>
<dbReference type="GO" id="GO:0003723">
    <property type="term" value="F:RNA binding"/>
    <property type="evidence" value="ECO:0007669"/>
    <property type="project" value="TreeGrafter"/>
</dbReference>
<dbReference type="KEGG" id="phu:Phum_PHUM087710"/>
<feature type="compositionally biased region" description="Low complexity" evidence="2">
    <location>
        <begin position="519"/>
        <end position="532"/>
    </location>
</feature>
<feature type="compositionally biased region" description="Pro residues" evidence="2">
    <location>
        <begin position="623"/>
        <end position="639"/>
    </location>
</feature>
<comment type="similarity">
    <text evidence="1">Belongs to the caprin family.</text>
</comment>
<dbReference type="GO" id="GO:0005737">
    <property type="term" value="C:cytoplasm"/>
    <property type="evidence" value="ECO:0007669"/>
    <property type="project" value="TreeGrafter"/>
</dbReference>
<gene>
    <name evidence="5" type="primary">8231659</name>
    <name evidence="4" type="ORF">Phum_PHUM087710</name>
</gene>
<dbReference type="EnsemblMetazoa" id="PHUM087710-RA">
    <property type="protein sequence ID" value="PHUM087710-PA"/>
    <property type="gene ID" value="PHUM087710"/>
</dbReference>
<dbReference type="EMBL" id="DS235053">
    <property type="protein sequence ID" value="EEB11098.1"/>
    <property type="molecule type" value="Genomic_DNA"/>
</dbReference>
<dbReference type="GeneID" id="8231659"/>
<feature type="compositionally biased region" description="Polar residues" evidence="2">
    <location>
        <begin position="431"/>
        <end position="450"/>
    </location>
</feature>
<dbReference type="Proteomes" id="UP000009046">
    <property type="component" value="Unassembled WGS sequence"/>
</dbReference>
<dbReference type="EMBL" id="AAZO01001047">
    <property type="status" value="NOT_ANNOTATED_CDS"/>
    <property type="molecule type" value="Genomic_DNA"/>
</dbReference>
<keyword evidence="6" id="KW-1185">Reference proteome</keyword>
<organism>
    <name type="scientific">Pediculus humanus subsp. corporis</name>
    <name type="common">Body louse</name>
    <dbReference type="NCBI Taxonomy" id="121224"/>
    <lineage>
        <taxon>Eukaryota</taxon>
        <taxon>Metazoa</taxon>
        <taxon>Ecdysozoa</taxon>
        <taxon>Arthropoda</taxon>
        <taxon>Hexapoda</taxon>
        <taxon>Insecta</taxon>
        <taxon>Pterygota</taxon>
        <taxon>Neoptera</taxon>
        <taxon>Paraneoptera</taxon>
        <taxon>Psocodea</taxon>
        <taxon>Troctomorpha</taxon>
        <taxon>Phthiraptera</taxon>
        <taxon>Anoplura</taxon>
        <taxon>Pediculidae</taxon>
        <taxon>Pediculus</taxon>
    </lineage>
</organism>
<protein>
    <submittedName>
        <fullName evidence="4 5">GPI-anchored protein p137, putative</fullName>
    </submittedName>
</protein>
<evidence type="ECO:0000256" key="2">
    <source>
        <dbReference type="SAM" id="MobiDB-lite"/>
    </source>
</evidence>
<dbReference type="eggNOG" id="ENOG502QUGC">
    <property type="taxonomic scope" value="Eukaryota"/>
</dbReference>
<name>E0VCJ2_PEDHC</name>
<feature type="region of interest" description="Disordered" evidence="2">
    <location>
        <begin position="497"/>
        <end position="639"/>
    </location>
</feature>
<dbReference type="VEuPathDB" id="VectorBase:PHUM087710"/>
<accession>E0VCJ2</accession>
<feature type="domain" description="Caprin-1 dimerization" evidence="3">
    <location>
        <begin position="95"/>
        <end position="213"/>
    </location>
</feature>
<evidence type="ECO:0000313" key="6">
    <source>
        <dbReference type="Proteomes" id="UP000009046"/>
    </source>
</evidence>
<dbReference type="PANTHER" id="PTHR22922:SF19">
    <property type="entry name" value="CAPRIN HOMOLOG"/>
    <property type="match status" value="1"/>
</dbReference>
<dbReference type="STRING" id="121224.E0VCJ2"/>
<evidence type="ECO:0000259" key="3">
    <source>
        <dbReference type="Pfam" id="PF18293"/>
    </source>
</evidence>